<evidence type="ECO:0000313" key="1">
    <source>
        <dbReference type="EMBL" id="GEK71586.1"/>
    </source>
</evidence>
<evidence type="ECO:0008006" key="3">
    <source>
        <dbReference type="Google" id="ProtNLM"/>
    </source>
</evidence>
<dbReference type="InterPro" id="IPR009279">
    <property type="entry name" value="Portal_Mu"/>
</dbReference>
<keyword evidence="2" id="KW-1185">Reference proteome</keyword>
<dbReference type="Pfam" id="PF06074">
    <property type="entry name" value="Portal_Mu"/>
    <property type="match status" value="1"/>
</dbReference>
<evidence type="ECO:0000313" key="2">
    <source>
        <dbReference type="Proteomes" id="UP000321121"/>
    </source>
</evidence>
<accession>A0ABQ0U097</accession>
<organism evidence="1 2">
    <name type="scientific">Halomonas halophila</name>
    <dbReference type="NCBI Taxonomy" id="29573"/>
    <lineage>
        <taxon>Bacteria</taxon>
        <taxon>Pseudomonadati</taxon>
        <taxon>Pseudomonadota</taxon>
        <taxon>Gammaproteobacteria</taxon>
        <taxon>Oceanospirillales</taxon>
        <taxon>Halomonadaceae</taxon>
        <taxon>Halomonas</taxon>
    </lineage>
</organism>
<dbReference type="Proteomes" id="UP000321121">
    <property type="component" value="Unassembled WGS sequence"/>
</dbReference>
<comment type="caution">
    <text evidence="1">The sequence shown here is derived from an EMBL/GenBank/DDBJ whole genome shotgun (WGS) entry which is preliminary data.</text>
</comment>
<reference evidence="1 2" key="1">
    <citation type="submission" date="2019-07" db="EMBL/GenBank/DDBJ databases">
        <title>Whole genome shotgun sequence of Halomonas halophila NBRC 102604.</title>
        <authorList>
            <person name="Hosoyama A."/>
            <person name="Uohara A."/>
            <person name="Ohji S."/>
            <person name="Ichikawa N."/>
        </authorList>
    </citation>
    <scope>NUCLEOTIDE SEQUENCE [LARGE SCALE GENOMIC DNA]</scope>
    <source>
        <strain evidence="1 2">NBRC 102604</strain>
    </source>
</reference>
<gene>
    <name evidence="1" type="ORF">HHA04nite_01300</name>
</gene>
<sequence>MVAIKGLVNRLFGGGREALDSQQTDEEDGIGEARVGQLKREFSEHPSKGLTPARLYRILEEAEQGHLKAQSELFEDMEEKDSQIGADLGKRRQLAAELEWQIVPPDNASAAERQAADQAAEVFSGFEVEDMILDLGTGIGHGWANLELPWARDGAMRHVEQPILRPHSWFRLHPDDQDVITLRDQSATGAALWPLGWIEHRHRAKPGYVARMGIHRMLAWPYLFQNYALGDLSKLLEIYGMPARVGKYPKNATDREKATLLKAVVAMGKDAAGIIPDGMSLEFMEAAGKSSSADVYKVMMDWCERAKAKAILGGTLTSGTGEGTNTNALGNVHERGQQSLIRSDVRQYAGSIQRFVLWPMAALNFGIEDRRRAPRFYLDLGETEDFKVLADTLPVFVDMGARVPRWWLHEKTRIPEAGEREEILQPKDAALAQPQPQPQAATTQRLAAAREALPPVRDVSEAQHERLQAEGDAALEPWVKQVRAQVEAAADLEDLRDRLAALGDALPLDDFAAVMTEALAAAHLAGRYDILEGA</sequence>
<dbReference type="EMBL" id="BJUS01000001">
    <property type="protein sequence ID" value="GEK71586.1"/>
    <property type="molecule type" value="Genomic_DNA"/>
</dbReference>
<protein>
    <recommendedName>
        <fullName evidence="3">Portal protein</fullName>
    </recommendedName>
</protein>
<name>A0ABQ0U097_9GAMM</name>
<proteinExistence type="predicted"/>
<dbReference type="RefSeq" id="WP_146907269.1">
    <property type="nucleotide sequence ID" value="NZ_BJUS01000001.1"/>
</dbReference>